<dbReference type="SUPFAM" id="SSF51735">
    <property type="entry name" value="NAD(P)-binding Rossmann-fold domains"/>
    <property type="match status" value="1"/>
</dbReference>
<protein>
    <submittedName>
        <fullName evidence="2">Short-chain dehydrogenase/reductase</fullName>
    </submittedName>
</protein>
<sequence length="299" mass="32390">MRRVMSAYPDRPVAGSRIVITGATNGIGKEIARALVRRGALLTLLARDPAKASATVRELAAENGAITAPEYIQADLADLDSVRAAAHEIAATHPRIDTLVNNAGIHSLSGRTSADGFDLMTATNHLGPFLLTNLLLEPIVAAERARIVITASEAHRSWPRIDLERFAEARRYNAIRSEIRYGQSKLMNILFTQELSRRLAGTGVTANCFCPGMVSTGLVRDSRVLTAVAGLASRTPFVRRPDQGARMGLRLVLDEDLATTSGQFFTSTPGLGLLPAVRIRSDQKAQEELWRRSGELVSL</sequence>
<gene>
    <name evidence="2" type="ORF">MASS_3383</name>
</gene>
<dbReference type="InterPro" id="IPR002347">
    <property type="entry name" value="SDR_fam"/>
</dbReference>
<evidence type="ECO:0000256" key="1">
    <source>
        <dbReference type="ARBA" id="ARBA00023002"/>
    </source>
</evidence>
<reference evidence="2 3" key="1">
    <citation type="journal article" date="2013" name="Genome Announc.">
        <title>Complete Genome Sequence of Mycobacterium massiliense Clinical Strain Asan 50594, Belonging to the Type II Genotype.</title>
        <authorList>
            <person name="Kim B.J."/>
            <person name="Kim B.R."/>
            <person name="Hong S.H."/>
            <person name="Seok S.H."/>
            <person name="Kook Y.H."/>
            <person name="Kim B.J."/>
        </authorList>
    </citation>
    <scope>NUCLEOTIDE SEQUENCE [LARGE SCALE GENOMIC DNA]</scope>
    <source>
        <strain evidence="2 3">50594</strain>
    </source>
</reference>
<dbReference type="PANTHER" id="PTHR43157:SF31">
    <property type="entry name" value="PHOSPHATIDYLINOSITOL-GLYCAN BIOSYNTHESIS CLASS F PROTEIN"/>
    <property type="match status" value="1"/>
</dbReference>
<dbReference type="KEGG" id="mabb:MASS_3383"/>
<dbReference type="Gene3D" id="3.40.50.720">
    <property type="entry name" value="NAD(P)-binding Rossmann-like Domain"/>
    <property type="match status" value="1"/>
</dbReference>
<dbReference type="EMBL" id="CP004374">
    <property type="protein sequence ID" value="AGM29985.1"/>
    <property type="molecule type" value="Genomic_DNA"/>
</dbReference>
<organism evidence="2 3">
    <name type="scientific">Mycobacteroides abscessus subsp. bolletii 50594</name>
    <dbReference type="NCBI Taxonomy" id="1303024"/>
    <lineage>
        <taxon>Bacteria</taxon>
        <taxon>Bacillati</taxon>
        <taxon>Actinomycetota</taxon>
        <taxon>Actinomycetes</taxon>
        <taxon>Mycobacteriales</taxon>
        <taxon>Mycobacteriaceae</taxon>
        <taxon>Mycobacteroides</taxon>
        <taxon>Mycobacteroides abscessus</taxon>
    </lineage>
</organism>
<dbReference type="PANTHER" id="PTHR43157">
    <property type="entry name" value="PHOSPHATIDYLINOSITOL-GLYCAN BIOSYNTHESIS CLASS F PROTEIN-RELATED"/>
    <property type="match status" value="1"/>
</dbReference>
<dbReference type="Pfam" id="PF00106">
    <property type="entry name" value="adh_short"/>
    <property type="match status" value="1"/>
</dbReference>
<keyword evidence="1" id="KW-0560">Oxidoreductase</keyword>
<dbReference type="GO" id="GO:0016491">
    <property type="term" value="F:oxidoreductase activity"/>
    <property type="evidence" value="ECO:0007669"/>
    <property type="project" value="UniProtKB-KW"/>
</dbReference>
<name>A0AB33ADV5_9MYCO</name>
<evidence type="ECO:0000313" key="2">
    <source>
        <dbReference type="EMBL" id="AGM29985.1"/>
    </source>
</evidence>
<evidence type="ECO:0000313" key="3">
    <source>
        <dbReference type="Proteomes" id="UP000013961"/>
    </source>
</evidence>
<dbReference type="PRINTS" id="PR00081">
    <property type="entry name" value="GDHRDH"/>
</dbReference>
<dbReference type="Proteomes" id="UP000013961">
    <property type="component" value="Chromosome"/>
</dbReference>
<dbReference type="InterPro" id="IPR036291">
    <property type="entry name" value="NAD(P)-bd_dom_sf"/>
</dbReference>
<accession>A0AB33ADV5</accession>
<proteinExistence type="predicted"/>
<dbReference type="AlphaFoldDB" id="A0AB33ADV5"/>